<protein>
    <recommendedName>
        <fullName evidence="4">DUF3784 domain-containing protein</fullName>
    </recommendedName>
</protein>
<dbReference type="Pfam" id="PF12650">
    <property type="entry name" value="DUF3784"/>
    <property type="match status" value="1"/>
</dbReference>
<comment type="caution">
    <text evidence="2">The sequence shown here is derived from an EMBL/GenBank/DDBJ whole genome shotgun (WGS) entry which is preliminary data.</text>
</comment>
<dbReference type="InterPro" id="IPR017259">
    <property type="entry name" value="UCP037672"/>
</dbReference>
<keyword evidence="1" id="KW-1133">Transmembrane helix</keyword>
<keyword evidence="1" id="KW-0812">Transmembrane</keyword>
<evidence type="ECO:0008006" key="4">
    <source>
        <dbReference type="Google" id="ProtNLM"/>
    </source>
</evidence>
<dbReference type="Proteomes" id="UP001179280">
    <property type="component" value="Unassembled WGS sequence"/>
</dbReference>
<feature type="transmembrane region" description="Helical" evidence="1">
    <location>
        <begin position="86"/>
        <end position="104"/>
    </location>
</feature>
<proteinExistence type="predicted"/>
<feature type="transmembrane region" description="Helical" evidence="1">
    <location>
        <begin position="6"/>
        <end position="27"/>
    </location>
</feature>
<accession>A0ABS2SN36</accession>
<feature type="transmembrane region" description="Helical" evidence="1">
    <location>
        <begin position="61"/>
        <end position="80"/>
    </location>
</feature>
<evidence type="ECO:0000313" key="2">
    <source>
        <dbReference type="EMBL" id="MBM7836928.1"/>
    </source>
</evidence>
<evidence type="ECO:0000256" key="1">
    <source>
        <dbReference type="SAM" id="Phobius"/>
    </source>
</evidence>
<sequence>MADFTWIMILINTMLIVLFFTFAYLIVKKKKYGLLKGFYLYSKEEQERLISIGYPQANARVMIVSGLIFIITMPLVLLGIPYSMEITYGAFLIYLFTDLLIITNKMYRGKKKVTNNIVLGGSVLLLIALGSTLFIPTAKNVSEGGLSISGLYSIELNWEDVSSIELVETLPTIQLRNNGRSLANKSDGHYTLEGLGRGRLFLENRNEGPYIYLETDETYVFINEANSDATWLLYDEIQDKMH</sequence>
<dbReference type="RefSeq" id="WP_204463664.1">
    <property type="nucleotide sequence ID" value="NZ_JAFBCV010000001.1"/>
</dbReference>
<evidence type="ECO:0000313" key="3">
    <source>
        <dbReference type="Proteomes" id="UP001179280"/>
    </source>
</evidence>
<name>A0ABS2SN36_9BACI</name>
<gene>
    <name evidence="2" type="ORF">JOC54_000159</name>
</gene>
<keyword evidence="1" id="KW-0472">Membrane</keyword>
<reference evidence="2" key="1">
    <citation type="submission" date="2021-01" db="EMBL/GenBank/DDBJ databases">
        <title>Genomic Encyclopedia of Type Strains, Phase IV (KMG-IV): sequencing the most valuable type-strain genomes for metagenomic binning, comparative biology and taxonomic classification.</title>
        <authorList>
            <person name="Goeker M."/>
        </authorList>
    </citation>
    <scope>NUCLEOTIDE SEQUENCE</scope>
    <source>
        <strain evidence="2">DSM 21943</strain>
    </source>
</reference>
<feature type="transmembrane region" description="Helical" evidence="1">
    <location>
        <begin position="116"/>
        <end position="135"/>
    </location>
</feature>
<organism evidence="2 3">
    <name type="scientific">Shouchella xiaoxiensis</name>
    <dbReference type="NCBI Taxonomy" id="766895"/>
    <lineage>
        <taxon>Bacteria</taxon>
        <taxon>Bacillati</taxon>
        <taxon>Bacillota</taxon>
        <taxon>Bacilli</taxon>
        <taxon>Bacillales</taxon>
        <taxon>Bacillaceae</taxon>
        <taxon>Shouchella</taxon>
    </lineage>
</organism>
<dbReference type="EMBL" id="JAFBCV010000001">
    <property type="protein sequence ID" value="MBM7836928.1"/>
    <property type="molecule type" value="Genomic_DNA"/>
</dbReference>
<keyword evidence="3" id="KW-1185">Reference proteome</keyword>